<proteinExistence type="predicted"/>
<evidence type="ECO:0000313" key="1">
    <source>
        <dbReference type="EnsemblPlants" id="EMT14386"/>
    </source>
</evidence>
<sequence length="497" mass="56554">MELRSGRRLSSLPPRKRNKSLNRRSNIGEDEDMISTLPDHLLLGILERLDLHEALRVGAASTRWQHLPHQLSHLELYVDQFHGATPVEMMDAFTDAARRLLSIYPPACSACSRAIKTLGLSFYMSDPPQLSSIGRVVEDVVSRGETEYLEFHIFPPSSSDTTLLLAELGQRFISFSHACPVAFRWLTVLTLEKLAFGDADIAGLIKACDKLEYLTLISCRLVDHHSALKIDTPCSGLQELWFVGFACKRIELISVPKLRKVWCWSWPCESPPVHFGHVPQLREVSLGSRAGVWQAPFALSECLLGATNLSRLYLNFGCEMIWIQPEHPKHLTTIFRNLTDVYLYCIFPECDLNWTMFIVQAAPALLNFTLYRNQHPCVKTSEHSAQKTNMLWEPSKDWKHPNLKLLVMAGFEEEDKVTNYLRLFIERAVGLKRIELRGKHPCDKCNAMDLELESTRSLVDKASSCGTLKEDTNIKSIQDKSMNFSWQNRQIDEGTPT</sequence>
<reference evidence="1" key="1">
    <citation type="submission" date="2015-06" db="UniProtKB">
        <authorList>
            <consortium name="EnsemblPlants"/>
        </authorList>
    </citation>
    <scope>IDENTIFICATION</scope>
</reference>
<organism evidence="1">
    <name type="scientific">Aegilops tauschii</name>
    <name type="common">Tausch's goatgrass</name>
    <name type="synonym">Aegilops squarrosa</name>
    <dbReference type="NCBI Taxonomy" id="37682"/>
    <lineage>
        <taxon>Eukaryota</taxon>
        <taxon>Viridiplantae</taxon>
        <taxon>Streptophyta</taxon>
        <taxon>Embryophyta</taxon>
        <taxon>Tracheophyta</taxon>
        <taxon>Spermatophyta</taxon>
        <taxon>Magnoliopsida</taxon>
        <taxon>Liliopsida</taxon>
        <taxon>Poales</taxon>
        <taxon>Poaceae</taxon>
        <taxon>BOP clade</taxon>
        <taxon>Pooideae</taxon>
        <taxon>Triticodae</taxon>
        <taxon>Triticeae</taxon>
        <taxon>Triticinae</taxon>
        <taxon>Aegilops</taxon>
    </lineage>
</organism>
<name>N1R2X5_AEGTA</name>
<dbReference type="Gene3D" id="3.80.10.10">
    <property type="entry name" value="Ribonuclease Inhibitor"/>
    <property type="match status" value="1"/>
</dbReference>
<accession>N1R2X5</accession>
<dbReference type="EnsemblPlants" id="EMT14386">
    <property type="protein sequence ID" value="EMT14386"/>
    <property type="gene ID" value="F775_16320"/>
</dbReference>
<dbReference type="InterPro" id="IPR001810">
    <property type="entry name" value="F-box_dom"/>
</dbReference>
<dbReference type="InterPro" id="IPR036047">
    <property type="entry name" value="F-box-like_dom_sf"/>
</dbReference>
<dbReference type="PANTHER" id="PTHR32153">
    <property type="entry name" value="OJ000223_09.16 PROTEIN"/>
    <property type="match status" value="1"/>
</dbReference>
<dbReference type="SUPFAM" id="SSF81383">
    <property type="entry name" value="F-box domain"/>
    <property type="match status" value="1"/>
</dbReference>
<dbReference type="InterPro" id="IPR055357">
    <property type="entry name" value="LRR_At1g61320_AtMIF1"/>
</dbReference>
<dbReference type="ExpressionAtlas" id="N1R2X5">
    <property type="expression patterns" value="baseline"/>
</dbReference>
<dbReference type="PROSITE" id="PS50181">
    <property type="entry name" value="FBOX"/>
    <property type="match status" value="1"/>
</dbReference>
<protein>
    <submittedName>
        <fullName evidence="1">Uncharacterized protein</fullName>
    </submittedName>
</protein>
<dbReference type="Pfam" id="PF23622">
    <property type="entry name" value="LRR_At1g61320_AtMIF1"/>
    <property type="match status" value="1"/>
</dbReference>
<dbReference type="AlphaFoldDB" id="N1R2X5"/>
<dbReference type="InterPro" id="IPR032675">
    <property type="entry name" value="LRR_dom_sf"/>
</dbReference>
<dbReference type="SUPFAM" id="SSF52047">
    <property type="entry name" value="RNI-like"/>
    <property type="match status" value="1"/>
</dbReference>
<dbReference type="InterPro" id="IPR044997">
    <property type="entry name" value="F-box_plant"/>
</dbReference>
<dbReference type="Gene3D" id="1.20.1280.50">
    <property type="match status" value="1"/>
</dbReference>